<dbReference type="EMBL" id="JACCFW010000002">
    <property type="protein sequence ID" value="NYJ76466.1"/>
    <property type="molecule type" value="Genomic_DNA"/>
</dbReference>
<evidence type="ECO:0000313" key="1">
    <source>
        <dbReference type="EMBL" id="NYJ76466.1"/>
    </source>
</evidence>
<keyword evidence="2" id="KW-1185">Reference proteome</keyword>
<dbReference type="RefSeq" id="WP_179483860.1">
    <property type="nucleotide sequence ID" value="NZ_JACCFW010000002.1"/>
</dbReference>
<protein>
    <submittedName>
        <fullName evidence="1">Uncharacterized protein</fullName>
    </submittedName>
</protein>
<dbReference type="AlphaFoldDB" id="A0A853DG03"/>
<dbReference type="Proteomes" id="UP000571817">
    <property type="component" value="Unassembled WGS sequence"/>
</dbReference>
<proteinExistence type="predicted"/>
<sequence length="58" mass="6234">MSQHTQPAQSSVVAEVSQMVHEAAERIPCAVLSGRQAEGVLQRGLRDLVESMVVQMSA</sequence>
<gene>
    <name evidence="1" type="ORF">HNR15_003484</name>
</gene>
<reference evidence="1 2" key="1">
    <citation type="submission" date="2020-07" db="EMBL/GenBank/DDBJ databases">
        <title>Sequencing the genomes of 1000 actinobacteria strains.</title>
        <authorList>
            <person name="Klenk H.-P."/>
        </authorList>
    </citation>
    <scope>NUCLEOTIDE SEQUENCE [LARGE SCALE GENOMIC DNA]</scope>
    <source>
        <strain evidence="1 2">DSM 29531</strain>
    </source>
</reference>
<accession>A0A853DG03</accession>
<comment type="caution">
    <text evidence="1">The sequence shown here is derived from an EMBL/GenBank/DDBJ whole genome shotgun (WGS) entry which is preliminary data.</text>
</comment>
<evidence type="ECO:0000313" key="2">
    <source>
        <dbReference type="Proteomes" id="UP000571817"/>
    </source>
</evidence>
<name>A0A853DG03_9MICO</name>
<organism evidence="1 2">
    <name type="scientific">Allobranchiibius huperziae</name>
    <dbReference type="NCBI Taxonomy" id="1874116"/>
    <lineage>
        <taxon>Bacteria</taxon>
        <taxon>Bacillati</taxon>
        <taxon>Actinomycetota</taxon>
        <taxon>Actinomycetes</taxon>
        <taxon>Micrococcales</taxon>
        <taxon>Dermacoccaceae</taxon>
        <taxon>Allobranchiibius</taxon>
    </lineage>
</organism>